<organism evidence="5 6">
    <name type="scientific">Runella aurantiaca</name>
    <dbReference type="NCBI Taxonomy" id="2282308"/>
    <lineage>
        <taxon>Bacteria</taxon>
        <taxon>Pseudomonadati</taxon>
        <taxon>Bacteroidota</taxon>
        <taxon>Cytophagia</taxon>
        <taxon>Cytophagales</taxon>
        <taxon>Spirosomataceae</taxon>
        <taxon>Runella</taxon>
    </lineage>
</organism>
<keyword evidence="4" id="KW-0732">Signal</keyword>
<sequence length="187" mass="21485">MFLFFLFLPMKNLLFALLLTIVSAAVDAQPKATFVSDALSKWKGMKSYTLAVAQAMPEEKYLYKPTPDEMTFVHQLVHMAGNMYFLSAKLIRGIDPPVDIKALLEKADQNITKKEAMEIISRAFDYTEETIAQMTEKKLEEELDYWGGHSTKRKIVFLLNDHQTHHRGQLIVYLRLNGVKPPSYIGW</sequence>
<feature type="chain" id="PRO_5016909529" description="DinB family protein" evidence="4">
    <location>
        <begin position="29"/>
        <end position="187"/>
    </location>
</feature>
<evidence type="ECO:0000256" key="1">
    <source>
        <dbReference type="ARBA" id="ARBA00008635"/>
    </source>
</evidence>
<evidence type="ECO:0000313" key="6">
    <source>
        <dbReference type="Proteomes" id="UP000253141"/>
    </source>
</evidence>
<dbReference type="InterPro" id="IPR007837">
    <property type="entry name" value="DinB"/>
</dbReference>
<accession>A0A369ID59</accession>
<proteinExistence type="inferred from homology"/>
<name>A0A369ID59_9BACT</name>
<evidence type="ECO:0008006" key="7">
    <source>
        <dbReference type="Google" id="ProtNLM"/>
    </source>
</evidence>
<comment type="caution">
    <text evidence="5">The sequence shown here is derived from an EMBL/GenBank/DDBJ whole genome shotgun (WGS) entry which is preliminary data.</text>
</comment>
<dbReference type="Pfam" id="PF05163">
    <property type="entry name" value="DinB"/>
    <property type="match status" value="1"/>
</dbReference>
<feature type="signal peptide" evidence="4">
    <location>
        <begin position="1"/>
        <end position="28"/>
    </location>
</feature>
<dbReference type="Gene3D" id="1.20.120.450">
    <property type="entry name" value="dinb family like domain"/>
    <property type="match status" value="1"/>
</dbReference>
<keyword evidence="2 3" id="KW-0479">Metal-binding</keyword>
<dbReference type="EMBL" id="QPIW01000009">
    <property type="protein sequence ID" value="RDB05433.1"/>
    <property type="molecule type" value="Genomic_DNA"/>
</dbReference>
<feature type="binding site" evidence="3">
    <location>
        <position position="162"/>
    </location>
    <ligand>
        <name>a divalent metal cation</name>
        <dbReference type="ChEBI" id="CHEBI:60240"/>
    </ligand>
</feature>
<evidence type="ECO:0000256" key="4">
    <source>
        <dbReference type="SAM" id="SignalP"/>
    </source>
</evidence>
<gene>
    <name evidence="5" type="ORF">DVG78_12660</name>
</gene>
<feature type="binding site" evidence="3">
    <location>
        <position position="78"/>
    </location>
    <ligand>
        <name>a divalent metal cation</name>
        <dbReference type="ChEBI" id="CHEBI:60240"/>
    </ligand>
</feature>
<dbReference type="InterPro" id="IPR034660">
    <property type="entry name" value="DinB/YfiT-like"/>
</dbReference>
<feature type="binding site" evidence="3">
    <location>
        <position position="166"/>
    </location>
    <ligand>
        <name>a divalent metal cation</name>
        <dbReference type="ChEBI" id="CHEBI:60240"/>
    </ligand>
</feature>
<dbReference type="GO" id="GO:0046872">
    <property type="term" value="F:metal ion binding"/>
    <property type="evidence" value="ECO:0007669"/>
    <property type="project" value="UniProtKB-KW"/>
</dbReference>
<evidence type="ECO:0000313" key="5">
    <source>
        <dbReference type="EMBL" id="RDB05433.1"/>
    </source>
</evidence>
<comment type="similarity">
    <text evidence="1">Belongs to the DinB family.</text>
</comment>
<dbReference type="Proteomes" id="UP000253141">
    <property type="component" value="Unassembled WGS sequence"/>
</dbReference>
<evidence type="ECO:0000256" key="3">
    <source>
        <dbReference type="PIRSR" id="PIRSR607837-1"/>
    </source>
</evidence>
<keyword evidence="6" id="KW-1185">Reference proteome</keyword>
<evidence type="ECO:0000256" key="2">
    <source>
        <dbReference type="ARBA" id="ARBA00022723"/>
    </source>
</evidence>
<protein>
    <recommendedName>
        <fullName evidence="7">DinB family protein</fullName>
    </recommendedName>
</protein>
<reference evidence="5 6" key="1">
    <citation type="submission" date="2018-07" db="EMBL/GenBank/DDBJ databases">
        <title>Genome analysis of Runella aurantiaca.</title>
        <authorList>
            <person name="Yang X."/>
        </authorList>
    </citation>
    <scope>NUCLEOTIDE SEQUENCE [LARGE SCALE GENOMIC DNA]</scope>
    <source>
        <strain evidence="5 6">YX9</strain>
    </source>
</reference>
<dbReference type="SUPFAM" id="SSF109854">
    <property type="entry name" value="DinB/YfiT-like putative metalloenzymes"/>
    <property type="match status" value="1"/>
</dbReference>
<dbReference type="AlphaFoldDB" id="A0A369ID59"/>